<dbReference type="EMBL" id="LJGV01000022">
    <property type="protein sequence ID" value="OEU97282.1"/>
    <property type="molecule type" value="Genomic_DNA"/>
</dbReference>
<evidence type="ECO:0000313" key="3">
    <source>
        <dbReference type="EMBL" id="SES27060.1"/>
    </source>
</evidence>
<keyword evidence="5" id="KW-1185">Reference proteome</keyword>
<dbReference type="STRING" id="943816.AN217_04655"/>
<evidence type="ECO:0008006" key="6">
    <source>
        <dbReference type="Google" id="ProtNLM"/>
    </source>
</evidence>
<evidence type="ECO:0000313" key="2">
    <source>
        <dbReference type="EMBL" id="OEU97282.1"/>
    </source>
</evidence>
<dbReference type="PATRIC" id="fig|943816.4.peg.264"/>
<evidence type="ECO:0000313" key="4">
    <source>
        <dbReference type="Proteomes" id="UP000175829"/>
    </source>
</evidence>
<accession>A0A1E7K043</accession>
<reference evidence="5" key="3">
    <citation type="submission" date="2016-10" db="EMBL/GenBank/DDBJ databases">
        <authorList>
            <person name="Varghese N."/>
            <person name="Submissions S."/>
        </authorList>
    </citation>
    <scope>NUCLEOTIDE SEQUENCE [LARGE SCALE GENOMIC DNA]</scope>
    <source>
        <strain evidence="5">CGMCC 4.6825</strain>
    </source>
</reference>
<feature type="signal peptide" evidence="1">
    <location>
        <begin position="1"/>
        <end position="27"/>
    </location>
</feature>
<dbReference type="OrthoDB" id="4241343at2"/>
<organism evidence="2 4">
    <name type="scientific">Streptomyces qinglanensis</name>
    <dbReference type="NCBI Taxonomy" id="943816"/>
    <lineage>
        <taxon>Bacteria</taxon>
        <taxon>Bacillati</taxon>
        <taxon>Actinomycetota</taxon>
        <taxon>Actinomycetes</taxon>
        <taxon>Kitasatosporales</taxon>
        <taxon>Streptomycetaceae</taxon>
        <taxon>Streptomyces</taxon>
    </lineage>
</organism>
<proteinExistence type="predicted"/>
<protein>
    <recommendedName>
        <fullName evidence="6">Secreted protein</fullName>
    </recommendedName>
</protein>
<keyword evidence="1" id="KW-0732">Signal</keyword>
<name>A0A1E7K043_9ACTN</name>
<dbReference type="Proteomes" id="UP000182841">
    <property type="component" value="Unassembled WGS sequence"/>
</dbReference>
<dbReference type="EMBL" id="FOGO01000014">
    <property type="protein sequence ID" value="SES27060.1"/>
    <property type="molecule type" value="Genomic_DNA"/>
</dbReference>
<gene>
    <name evidence="2" type="ORF">AN217_04655</name>
    <name evidence="3" type="ORF">SAMN05421870_11476</name>
</gene>
<dbReference type="AlphaFoldDB" id="A0A1E7K043"/>
<reference evidence="2 4" key="1">
    <citation type="journal article" date="2016" name="Front. Microbiol.">
        <title>Comparative Genomics Analysis of Streptomyces Species Reveals Their Adaptation to the Marine Environment and Their Diversity at the Genomic Level.</title>
        <authorList>
            <person name="Tian X."/>
            <person name="Zhang Z."/>
            <person name="Yang T."/>
            <person name="Chen M."/>
            <person name="Li J."/>
            <person name="Chen F."/>
            <person name="Yang J."/>
            <person name="Li W."/>
            <person name="Zhang B."/>
            <person name="Zhang Z."/>
            <person name="Wu J."/>
            <person name="Zhang C."/>
            <person name="Long L."/>
            <person name="Xiao J."/>
        </authorList>
    </citation>
    <scope>NUCLEOTIDE SEQUENCE [LARGE SCALE GENOMIC DNA]</scope>
    <source>
        <strain evidence="2 4">SCSIO M10379</strain>
    </source>
</reference>
<feature type="chain" id="PRO_5010469687" description="Secreted protein" evidence="1">
    <location>
        <begin position="28"/>
        <end position="81"/>
    </location>
</feature>
<dbReference type="RefSeq" id="WP_019359492.1">
    <property type="nucleotide sequence ID" value="NZ_FOGO01000014.1"/>
</dbReference>
<evidence type="ECO:0000256" key="1">
    <source>
        <dbReference type="SAM" id="SignalP"/>
    </source>
</evidence>
<dbReference type="Proteomes" id="UP000175829">
    <property type="component" value="Unassembled WGS sequence"/>
</dbReference>
<evidence type="ECO:0000313" key="5">
    <source>
        <dbReference type="Proteomes" id="UP000182841"/>
    </source>
</evidence>
<sequence length="81" mass="8429">MRKFKRAAVVGAGLLAFSGIAVGAAQAAPAVHQGEDIVVPGTSIQDCQEVGDELQNAGWIEGYACMVNSDGTVSVTPYYRD</sequence>
<reference evidence="3" key="2">
    <citation type="submission" date="2016-10" db="EMBL/GenBank/DDBJ databases">
        <authorList>
            <person name="de Groot N.N."/>
        </authorList>
    </citation>
    <scope>NUCLEOTIDE SEQUENCE [LARGE SCALE GENOMIC DNA]</scope>
    <source>
        <strain evidence="3">CGMCC 4.6825</strain>
    </source>
</reference>